<comment type="caution">
    <text evidence="3">The sequence shown here is derived from an EMBL/GenBank/DDBJ whole genome shotgun (WGS) entry which is preliminary data.</text>
</comment>
<organism evidence="3 4">
    <name type="scientific">Clostridium oryzae</name>
    <dbReference type="NCBI Taxonomy" id="1450648"/>
    <lineage>
        <taxon>Bacteria</taxon>
        <taxon>Bacillati</taxon>
        <taxon>Bacillota</taxon>
        <taxon>Clostridia</taxon>
        <taxon>Eubacteriales</taxon>
        <taxon>Clostridiaceae</taxon>
        <taxon>Clostridium</taxon>
    </lineage>
</organism>
<dbReference type="GO" id="GO:0140359">
    <property type="term" value="F:ABC-type transporter activity"/>
    <property type="evidence" value="ECO:0007669"/>
    <property type="project" value="InterPro"/>
</dbReference>
<dbReference type="PANTHER" id="PTHR37305">
    <property type="entry name" value="INTEGRAL MEMBRANE PROTEIN-RELATED"/>
    <property type="match status" value="1"/>
</dbReference>
<gene>
    <name evidence="3" type="ORF">CLORY_41160</name>
</gene>
<dbReference type="Pfam" id="PF12679">
    <property type="entry name" value="ABC2_membrane_2"/>
    <property type="match status" value="1"/>
</dbReference>
<dbReference type="EMBL" id="MZGV01000085">
    <property type="protein sequence ID" value="OPJ57423.1"/>
    <property type="molecule type" value="Genomic_DNA"/>
</dbReference>
<evidence type="ECO:0000313" key="4">
    <source>
        <dbReference type="Proteomes" id="UP000190080"/>
    </source>
</evidence>
<feature type="transmembrane region" description="Helical" evidence="2">
    <location>
        <begin position="317"/>
        <end position="337"/>
    </location>
</feature>
<evidence type="ECO:0000256" key="1">
    <source>
        <dbReference type="SAM" id="Coils"/>
    </source>
</evidence>
<reference evidence="3 4" key="1">
    <citation type="submission" date="2017-03" db="EMBL/GenBank/DDBJ databases">
        <title>Genome sequence of Clostridium oryzae DSM 28571.</title>
        <authorList>
            <person name="Poehlein A."/>
            <person name="Daniel R."/>
        </authorList>
    </citation>
    <scope>NUCLEOTIDE SEQUENCE [LARGE SCALE GENOMIC DNA]</scope>
    <source>
        <strain evidence="3 4">DSM 28571</strain>
    </source>
</reference>
<proteinExistence type="predicted"/>
<dbReference type="RefSeq" id="WP_079428047.1">
    <property type="nucleotide sequence ID" value="NZ_MZGV01000085.1"/>
</dbReference>
<feature type="transmembrane region" description="Helical" evidence="2">
    <location>
        <begin position="371"/>
        <end position="391"/>
    </location>
</feature>
<name>A0A1V4IBW5_9CLOT</name>
<evidence type="ECO:0000313" key="3">
    <source>
        <dbReference type="EMBL" id="OPJ57423.1"/>
    </source>
</evidence>
<keyword evidence="1" id="KW-0175">Coiled coil</keyword>
<feature type="transmembrane region" description="Helical" evidence="2">
    <location>
        <begin position="283"/>
        <end position="305"/>
    </location>
</feature>
<feature type="coiled-coil region" evidence="1">
    <location>
        <begin position="53"/>
        <end position="125"/>
    </location>
</feature>
<dbReference type="AlphaFoldDB" id="A0A1V4IBW5"/>
<dbReference type="GO" id="GO:0005886">
    <property type="term" value="C:plasma membrane"/>
    <property type="evidence" value="ECO:0007669"/>
    <property type="project" value="UniProtKB-SubCell"/>
</dbReference>
<protein>
    <submittedName>
        <fullName evidence="3">ABC-2 family transporter protein</fullName>
    </submittedName>
</protein>
<dbReference type="STRING" id="1450648.CLORY_41160"/>
<dbReference type="PANTHER" id="PTHR37305:SF1">
    <property type="entry name" value="MEMBRANE PROTEIN"/>
    <property type="match status" value="1"/>
</dbReference>
<feature type="transmembrane region" description="Helical" evidence="2">
    <location>
        <begin position="160"/>
        <end position="180"/>
    </location>
</feature>
<keyword evidence="4" id="KW-1185">Reference proteome</keyword>
<dbReference type="Proteomes" id="UP000190080">
    <property type="component" value="Unassembled WGS sequence"/>
</dbReference>
<evidence type="ECO:0000256" key="2">
    <source>
        <dbReference type="SAM" id="Phobius"/>
    </source>
</evidence>
<accession>A0A1V4IBW5</accession>
<feature type="transmembrane region" description="Helical" evidence="2">
    <location>
        <begin position="212"/>
        <end position="238"/>
    </location>
</feature>
<keyword evidence="2" id="KW-1133">Transmembrane helix</keyword>
<keyword evidence="2" id="KW-0472">Membrane</keyword>
<keyword evidence="2" id="KW-0812">Transmembrane</keyword>
<feature type="transmembrane region" description="Helical" evidence="2">
    <location>
        <begin position="20"/>
        <end position="37"/>
    </location>
</feature>
<sequence>MMILIKNELIKLMSRKKTIVVTIAFAILTALLIFGIYKDNKTNRYYNSPQHRLESLNSEMSYLQNDKKNHKNDKTELEDINGQIVNVKNQIKQVKDQMNTKIDWKTKLDNNIKSYKQQLTNSKLDEGNKASIKADLDKLQYLKQHNIKPQDDLTLNSVLIIQKIIGILGLIFLPIGIVMFSSDMVSGEYTPPTMKVLLTQPVSRAKVLASKFIAVTLSAIVLIVGIELIYFIITGLMFGFGNLNYPMMVGGKYHYDKMQLMRYGTKMVTLIYNSLHVIPTWQYLIQLFGLNILYIVSASAFCFLVSTVMKSSMVSMATGSVFIIAVLVLSEAVQSIHKITQFIFLSYGNVDDLITGGIAVGFKNPNVNLELAVIVMVVWGVLSYVISHIVFTKKDILI</sequence>
<dbReference type="OrthoDB" id="2024038at2"/>